<keyword evidence="2 12" id="KW-0812">Transmembrane</keyword>
<evidence type="ECO:0000313" key="14">
    <source>
        <dbReference type="EMBL" id="KAF8774671.1"/>
    </source>
</evidence>
<keyword evidence="7 12" id="KW-1133">Transmembrane helix</keyword>
<reference evidence="14" key="2">
    <citation type="submission" date="2020-06" db="EMBL/GenBank/DDBJ databases">
        <authorList>
            <person name="Sheffer M."/>
        </authorList>
    </citation>
    <scope>NUCLEOTIDE SEQUENCE</scope>
</reference>
<dbReference type="PROSITE" id="PS00232">
    <property type="entry name" value="CADHERIN_1"/>
    <property type="match status" value="2"/>
</dbReference>
<dbReference type="GO" id="GO:0007156">
    <property type="term" value="P:homophilic cell adhesion via plasma membrane adhesion molecules"/>
    <property type="evidence" value="ECO:0007669"/>
    <property type="project" value="InterPro"/>
</dbReference>
<dbReference type="PANTHER" id="PTHR24026:SF96">
    <property type="entry name" value="CADHERIN-86C"/>
    <property type="match status" value="1"/>
</dbReference>
<evidence type="ECO:0000256" key="7">
    <source>
        <dbReference type="ARBA" id="ARBA00022989"/>
    </source>
</evidence>
<dbReference type="FunFam" id="2.60.40.60:FF:000118">
    <property type="entry name" value="protocadherin Fat 4"/>
    <property type="match status" value="1"/>
</dbReference>
<feature type="domain" description="Cadherin" evidence="13">
    <location>
        <begin position="537"/>
        <end position="655"/>
    </location>
</feature>
<evidence type="ECO:0000256" key="9">
    <source>
        <dbReference type="ARBA" id="ARBA00023180"/>
    </source>
</evidence>
<keyword evidence="9" id="KW-0325">Glycoprotein</keyword>
<dbReference type="InterPro" id="IPR020894">
    <property type="entry name" value="Cadherin_CS"/>
</dbReference>
<evidence type="ECO:0000256" key="4">
    <source>
        <dbReference type="ARBA" id="ARBA00022737"/>
    </source>
</evidence>
<dbReference type="GO" id="GO:0005509">
    <property type="term" value="F:calcium ion binding"/>
    <property type="evidence" value="ECO:0007669"/>
    <property type="project" value="UniProtKB-UniRule"/>
</dbReference>
<dbReference type="Gene3D" id="2.60.40.60">
    <property type="entry name" value="Cadherins"/>
    <property type="match status" value="6"/>
</dbReference>
<dbReference type="SMART" id="SM00112">
    <property type="entry name" value="CA"/>
    <property type="match status" value="5"/>
</dbReference>
<feature type="region of interest" description="Disordered" evidence="11">
    <location>
        <begin position="1286"/>
        <end position="1324"/>
    </location>
</feature>
<organism evidence="14 15">
    <name type="scientific">Argiope bruennichi</name>
    <name type="common">Wasp spider</name>
    <name type="synonym">Aranea bruennichi</name>
    <dbReference type="NCBI Taxonomy" id="94029"/>
    <lineage>
        <taxon>Eukaryota</taxon>
        <taxon>Metazoa</taxon>
        <taxon>Ecdysozoa</taxon>
        <taxon>Arthropoda</taxon>
        <taxon>Chelicerata</taxon>
        <taxon>Arachnida</taxon>
        <taxon>Araneae</taxon>
        <taxon>Araneomorphae</taxon>
        <taxon>Entelegynae</taxon>
        <taxon>Araneoidea</taxon>
        <taxon>Araneidae</taxon>
        <taxon>Argiope</taxon>
    </lineage>
</organism>
<dbReference type="GO" id="GO:0005886">
    <property type="term" value="C:plasma membrane"/>
    <property type="evidence" value="ECO:0007669"/>
    <property type="project" value="InterPro"/>
</dbReference>
<feature type="transmembrane region" description="Helical" evidence="12">
    <location>
        <begin position="983"/>
        <end position="1005"/>
    </location>
</feature>
<dbReference type="CDD" id="cd11304">
    <property type="entry name" value="Cadherin_repeat"/>
    <property type="match status" value="5"/>
</dbReference>
<dbReference type="SUPFAM" id="SSF49313">
    <property type="entry name" value="Cadherin-like"/>
    <property type="match status" value="5"/>
</dbReference>
<feature type="domain" description="Cadherin" evidence="13">
    <location>
        <begin position="656"/>
        <end position="762"/>
    </location>
</feature>
<feature type="compositionally biased region" description="Basic and acidic residues" evidence="11">
    <location>
        <begin position="1458"/>
        <end position="1474"/>
    </location>
</feature>
<evidence type="ECO:0000313" key="15">
    <source>
        <dbReference type="Proteomes" id="UP000807504"/>
    </source>
</evidence>
<feature type="compositionally biased region" description="Basic and acidic residues" evidence="11">
    <location>
        <begin position="1391"/>
        <end position="1403"/>
    </location>
</feature>
<feature type="domain" description="Cadherin" evidence="13">
    <location>
        <begin position="782"/>
        <end position="889"/>
    </location>
</feature>
<evidence type="ECO:0000256" key="6">
    <source>
        <dbReference type="ARBA" id="ARBA00022889"/>
    </source>
</evidence>
<evidence type="ECO:0000256" key="10">
    <source>
        <dbReference type="PROSITE-ProRule" id="PRU00043"/>
    </source>
</evidence>
<keyword evidence="4" id="KW-0677">Repeat</keyword>
<accession>A0A8T0EMB5</accession>
<dbReference type="InterPro" id="IPR015919">
    <property type="entry name" value="Cadherin-like_sf"/>
</dbReference>
<dbReference type="Proteomes" id="UP000807504">
    <property type="component" value="Unassembled WGS sequence"/>
</dbReference>
<feature type="region of interest" description="Disordered" evidence="11">
    <location>
        <begin position="1343"/>
        <end position="1404"/>
    </location>
</feature>
<feature type="compositionally biased region" description="Basic and acidic residues" evidence="11">
    <location>
        <begin position="1046"/>
        <end position="1055"/>
    </location>
</feature>
<dbReference type="PANTHER" id="PTHR24026">
    <property type="entry name" value="FAT ATYPICAL CADHERIN-RELATED"/>
    <property type="match status" value="1"/>
</dbReference>
<evidence type="ECO:0000256" key="1">
    <source>
        <dbReference type="ARBA" id="ARBA00004479"/>
    </source>
</evidence>
<reference evidence="14" key="1">
    <citation type="journal article" date="2020" name="bioRxiv">
        <title>Chromosome-level reference genome of the European wasp spider Argiope bruennichi: a resource for studies on range expansion and evolutionary adaptation.</title>
        <authorList>
            <person name="Sheffer M.M."/>
            <person name="Hoppe A."/>
            <person name="Krehenwinkel H."/>
            <person name="Uhl G."/>
            <person name="Kuss A.W."/>
            <person name="Jensen L."/>
            <person name="Jensen C."/>
            <person name="Gillespie R.G."/>
            <person name="Hoff K.J."/>
            <person name="Prost S."/>
        </authorList>
    </citation>
    <scope>NUCLEOTIDE SEQUENCE</scope>
</reference>
<evidence type="ECO:0000256" key="2">
    <source>
        <dbReference type="ARBA" id="ARBA00022692"/>
    </source>
</evidence>
<feature type="region of interest" description="Disordered" evidence="11">
    <location>
        <begin position="1035"/>
        <end position="1085"/>
    </location>
</feature>
<feature type="domain" description="Cadherin" evidence="13">
    <location>
        <begin position="436"/>
        <end position="536"/>
    </location>
</feature>
<name>A0A8T0EMB5_ARGBR</name>
<feature type="compositionally biased region" description="Basic and acidic residues" evidence="11">
    <location>
        <begin position="1286"/>
        <end position="1313"/>
    </location>
</feature>
<evidence type="ECO:0000256" key="12">
    <source>
        <dbReference type="SAM" id="Phobius"/>
    </source>
</evidence>
<feature type="compositionally biased region" description="Basic and acidic residues" evidence="11">
    <location>
        <begin position="1519"/>
        <end position="1557"/>
    </location>
</feature>
<feature type="compositionally biased region" description="Polar residues" evidence="11">
    <location>
        <begin position="1314"/>
        <end position="1324"/>
    </location>
</feature>
<comment type="subcellular location">
    <subcellularLocation>
        <location evidence="1">Membrane</location>
        <topology evidence="1">Single-pass type I membrane protein</topology>
    </subcellularLocation>
</comment>
<dbReference type="Pfam" id="PF00028">
    <property type="entry name" value="Cadherin"/>
    <property type="match status" value="2"/>
</dbReference>
<keyword evidence="8 12" id="KW-0472">Membrane</keyword>
<feature type="region of interest" description="Disordered" evidence="11">
    <location>
        <begin position="1440"/>
        <end position="1580"/>
    </location>
</feature>
<evidence type="ECO:0000256" key="5">
    <source>
        <dbReference type="ARBA" id="ARBA00022837"/>
    </source>
</evidence>
<evidence type="ECO:0000259" key="13">
    <source>
        <dbReference type="PROSITE" id="PS50268"/>
    </source>
</evidence>
<feature type="compositionally biased region" description="Basic and acidic residues" evidence="11">
    <location>
        <begin position="1065"/>
        <end position="1081"/>
    </location>
</feature>
<evidence type="ECO:0000256" key="11">
    <source>
        <dbReference type="SAM" id="MobiDB-lite"/>
    </source>
</evidence>
<keyword evidence="5 10" id="KW-0106">Calcium</keyword>
<proteinExistence type="predicted"/>
<keyword evidence="3" id="KW-0732">Signal</keyword>
<evidence type="ECO:0000256" key="8">
    <source>
        <dbReference type="ARBA" id="ARBA00023136"/>
    </source>
</evidence>
<keyword evidence="15" id="KW-1185">Reference proteome</keyword>
<feature type="compositionally biased region" description="Polar residues" evidence="11">
    <location>
        <begin position="1502"/>
        <end position="1513"/>
    </location>
</feature>
<keyword evidence="6" id="KW-0130">Cell adhesion</keyword>
<feature type="domain" description="Cadherin" evidence="13">
    <location>
        <begin position="70"/>
        <end position="175"/>
    </location>
</feature>
<dbReference type="EMBL" id="JABXBU010002227">
    <property type="protein sequence ID" value="KAF8774671.1"/>
    <property type="molecule type" value="Genomic_DNA"/>
</dbReference>
<gene>
    <name evidence="14" type="ORF">HNY73_017199</name>
</gene>
<dbReference type="PROSITE" id="PS50268">
    <property type="entry name" value="CADHERIN_2"/>
    <property type="match status" value="5"/>
</dbReference>
<sequence length="1625" mass="183344">MTYETVPDYLPTTLQDISGGAPHQQMRYRNRKLRRLRYNPPACCKCLRLNGAYIEIYHSCKAQQKFFCVRVSLTEEKEVIGSMVVRKRNSSSLPVLFEVEGSDNFAIRYLISPLKEATKGEIFLLQKLDYEKKNLYTLTIYALNPWTEEEFDTRNVAVQTILVAVKDAQDTPPVFQSLPPVVRVSDSLPLVRVAPTIDLSHNMRILKLPMDTKPGSLIYRLRGSDPDNDILTFGVRGDVGNQLLRIQSVTETRANVFLKAAPTEKEYKLTIYVTDGTQTTEVESTIIITNATNIKSPFLEYEPLISVSELTEEKEVDWQHGGAQAQQQQPPCSASKWKDRTNFAIDTPQPPQGSHQRGKFFFFRNRVRGRRISYTLSRFYALNPKVHGILCLRRVWTSQNVAVRPILVAVKDAQDTHPASSLSTNRQGLLIAWPLGGSVFQVHAEDGDFGNQRNITYSFVPESQGVTYFNINSRTGMITLASSTELFREAYSTTGPFVLSIQATEVESDLVPGLPASSIATLAVVLVNTENKPPRFLSRRYVGVIEENSPGLTPIIWEGSEVPKVVDDDQGKNGSFELFLEDDGGAFSVQPSRGMNELNFALLVKDPTKLDYETSDTKYIEFRIVARETASVRPLSATAEIRVRLLDANDNIPQFSHDVYNVTLPEDAPVGTTLIKIQATDEDSGSYGVVRYTAVNGPIAGNLRLDPVSGELTLVSSEGLDRERIPEYSLTVEARDDQGKGNRNMAEVHVTLADANDNAPLFLQPRYDAVLNPDMRNFYEPLRVQAYDADGPGPNSDITYEIVNGNYQEKFLIDSHTGELSLQAPLVPNPETQDHGLPVITLTVRAHDQGVPVRFATVKVQVHNQTPKNNIAKDCFSGKKMLGKSAPVMKIIKEKMPPTSGPINQQNDEVGFSALTGAHVNLHSIAFHNSSTEKSVVRCWVSYPLSSTVDLSNMDAIIRNMFGQDHYMTSSKVEAINRSSFDVVFWLLIALVILMVLAILALFFYCCCVRSAEGRDILELKNKVVPEETIIHYKEEGVQAQNNNNDSRRKPDSRTRSTGGRKPAKASEKVSQKNSRPEDVPVRGAYYPDGGIPVVAGGRMERAYRRGRPLSPGTEMLVQEMGGESEARRLGNYVVVRKVVRPRVRVDPAEEGMTQDGENGPRRTEILYIRSPMREDEEERHYVREGELLRSVSETALNTDDLHLRVPRSYRTRGVPLQRMEPLQDPAASQQLKFSRYHRTEGDVIVATDEVPEMDRSYVGPDPSWGPVYSQHGEYIRVPRQRDERWESHPEYHPQRLQGPEESRSRFPPEHNLSHANPSGFMNQARIQPGSLRDLRPQAVYHEQYQEQDVSHRQYAPHPSHHPVDQIPLQRTLPPQPTFEPQRIPDQTSHPFDRQNDPDDDARTVIMAPGKSRLNEFPQNETTQVYQDENFHQQAEQFTSSFENQQEEQHQQSTVTFQEDHEHFEETTETRAESAGEGDEPVQQDEVAAQPLEDHYQRRQSIRPSTQRLSTDDSGALSGKDKLGMDDTDMMDSRETHEESDRLGHRTTEDEISRAEEQNQQTDGEDEDSDSGIGKDGTALRLKKSNLMEKKSLFTIAYDGMQTRGLKSAEKEMTHPNKYLMIYEQ</sequence>
<dbReference type="InterPro" id="IPR002126">
    <property type="entry name" value="Cadherin-like_dom"/>
</dbReference>
<evidence type="ECO:0000256" key="3">
    <source>
        <dbReference type="ARBA" id="ARBA00022729"/>
    </source>
</evidence>
<protein>
    <submittedName>
        <fullName evidence="14">Cadherin-86C like protein</fullName>
    </submittedName>
</protein>
<dbReference type="PRINTS" id="PR00205">
    <property type="entry name" value="CADHERIN"/>
</dbReference>
<comment type="caution">
    <text evidence="14">The sequence shown here is derived from an EMBL/GenBank/DDBJ whole genome shotgun (WGS) entry which is preliminary data.</text>
</comment>